<dbReference type="PROSITE" id="PS01360">
    <property type="entry name" value="ZF_MYND_1"/>
    <property type="match status" value="1"/>
</dbReference>
<gene>
    <name evidence="5" type="ORF">SARC_00510</name>
</gene>
<keyword evidence="6" id="KW-1185">Reference proteome</keyword>
<dbReference type="STRING" id="667725.A0A0L0GEQ7"/>
<dbReference type="InterPro" id="IPR002893">
    <property type="entry name" value="Znf_MYND"/>
</dbReference>
<organism evidence="5 6">
    <name type="scientific">Sphaeroforma arctica JP610</name>
    <dbReference type="NCBI Taxonomy" id="667725"/>
    <lineage>
        <taxon>Eukaryota</taxon>
        <taxon>Ichthyosporea</taxon>
        <taxon>Ichthyophonida</taxon>
        <taxon>Sphaeroforma</taxon>
    </lineage>
</organism>
<dbReference type="EMBL" id="KQ241612">
    <property type="protein sequence ID" value="KNC87369.1"/>
    <property type="molecule type" value="Genomic_DNA"/>
</dbReference>
<keyword evidence="2" id="KW-0863">Zinc-finger</keyword>
<keyword evidence="1" id="KW-0479">Metal-binding</keyword>
<reference evidence="5 6" key="1">
    <citation type="submission" date="2011-02" db="EMBL/GenBank/DDBJ databases">
        <title>The Genome Sequence of Sphaeroforma arctica JP610.</title>
        <authorList>
            <consortium name="The Broad Institute Genome Sequencing Platform"/>
            <person name="Russ C."/>
            <person name="Cuomo C."/>
            <person name="Young S.K."/>
            <person name="Zeng Q."/>
            <person name="Gargeya S."/>
            <person name="Alvarado L."/>
            <person name="Berlin A."/>
            <person name="Chapman S.B."/>
            <person name="Chen Z."/>
            <person name="Freedman E."/>
            <person name="Gellesch M."/>
            <person name="Goldberg J."/>
            <person name="Griggs A."/>
            <person name="Gujja S."/>
            <person name="Heilman E."/>
            <person name="Heiman D."/>
            <person name="Howarth C."/>
            <person name="Mehta T."/>
            <person name="Neiman D."/>
            <person name="Pearson M."/>
            <person name="Roberts A."/>
            <person name="Saif S."/>
            <person name="Shea T."/>
            <person name="Shenoy N."/>
            <person name="Sisk P."/>
            <person name="Stolte C."/>
            <person name="Sykes S."/>
            <person name="White J."/>
            <person name="Yandava C."/>
            <person name="Burger G."/>
            <person name="Gray M.W."/>
            <person name="Holland P.W.H."/>
            <person name="King N."/>
            <person name="Lang F.B.F."/>
            <person name="Roger A.J."/>
            <person name="Ruiz-Trillo I."/>
            <person name="Haas B."/>
            <person name="Nusbaum C."/>
            <person name="Birren B."/>
        </authorList>
    </citation>
    <scope>NUCLEOTIDE SEQUENCE [LARGE SCALE GENOMIC DNA]</scope>
    <source>
        <strain evidence="5 6">JP610</strain>
    </source>
</reference>
<evidence type="ECO:0000313" key="5">
    <source>
        <dbReference type="EMBL" id="KNC87369.1"/>
    </source>
</evidence>
<feature type="domain" description="SET" evidence="4">
    <location>
        <begin position="1"/>
        <end position="346"/>
    </location>
</feature>
<evidence type="ECO:0000256" key="1">
    <source>
        <dbReference type="ARBA" id="ARBA00022723"/>
    </source>
</evidence>
<dbReference type="GO" id="GO:0008270">
    <property type="term" value="F:zinc ion binding"/>
    <property type="evidence" value="ECO:0007669"/>
    <property type="project" value="UniProtKB-KW"/>
</dbReference>
<dbReference type="OrthoDB" id="18248at2759"/>
<dbReference type="PROSITE" id="PS50280">
    <property type="entry name" value="SET"/>
    <property type="match status" value="1"/>
</dbReference>
<dbReference type="InterPro" id="IPR046341">
    <property type="entry name" value="SET_dom_sf"/>
</dbReference>
<accession>A0A0L0GEQ7</accession>
<dbReference type="Gene3D" id="2.170.270.10">
    <property type="entry name" value="SET domain"/>
    <property type="match status" value="1"/>
</dbReference>
<name>A0A0L0GEQ7_9EUKA</name>
<dbReference type="PANTHER" id="PTHR12197">
    <property type="entry name" value="HISTONE-LYSINE N-METHYLTRANSFERASE SMYD"/>
    <property type="match status" value="1"/>
</dbReference>
<dbReference type="Proteomes" id="UP000054560">
    <property type="component" value="Unassembled WGS sequence"/>
</dbReference>
<dbReference type="Pfam" id="PF00856">
    <property type="entry name" value="SET"/>
    <property type="match status" value="1"/>
</dbReference>
<keyword evidence="3" id="KW-0862">Zinc</keyword>
<dbReference type="InterPro" id="IPR001214">
    <property type="entry name" value="SET_dom"/>
</dbReference>
<dbReference type="GO" id="GO:0005634">
    <property type="term" value="C:nucleus"/>
    <property type="evidence" value="ECO:0007669"/>
    <property type="project" value="TreeGrafter"/>
</dbReference>
<evidence type="ECO:0000256" key="2">
    <source>
        <dbReference type="ARBA" id="ARBA00022771"/>
    </source>
</evidence>
<dbReference type="RefSeq" id="XP_014161271.1">
    <property type="nucleotide sequence ID" value="XM_014305796.1"/>
</dbReference>
<evidence type="ECO:0000259" key="4">
    <source>
        <dbReference type="PROSITE" id="PS50280"/>
    </source>
</evidence>
<evidence type="ECO:0000313" key="6">
    <source>
        <dbReference type="Proteomes" id="UP000054560"/>
    </source>
</evidence>
<dbReference type="PANTHER" id="PTHR12197:SF294">
    <property type="entry name" value="POTENTIAL PROTEIN LYSINE METHYLTRANSFERASE SET6"/>
    <property type="match status" value="1"/>
</dbReference>
<evidence type="ECO:0000256" key="3">
    <source>
        <dbReference type="ARBA" id="ARBA00022833"/>
    </source>
</evidence>
<dbReference type="AlphaFoldDB" id="A0A0L0GEQ7"/>
<sequence>MMFVRDMGRGRGRAIFANRTILRGEVVLDAKPYVSVPSSTTSTCMECWQYVSDNNCTLKCKKCHQAVFCSDACAEKGSTRHALECAALKKLCCSSVVKDKGSRQMMHLALRAMLGVTALKFSAVHIDSRRRLSDENMIASTGPTPLMGPSTCSQIENNVMIDIGTAGAVNDRESVDRKNGKCLIEGIVSGQKGMESVEALEDNRMAFSTQQINQLTTAAKVLLKCAPSLSGEWSIRRVVSLLCKQECNVHGVWGGPDIGWRGVCTCIGMALIPEASYFNHSCTPTLVAIRSAARMKMRSDSLHNPVEVSDIDFCKINCQGTSSSADLSYVALHTIQAGEELTISYVSCKQTTEERQKALESYMFKCTCAACAGKARTHVMRNFLNRYACSKSTCPGLLVPFCGKDDSICAICGLR</sequence>
<dbReference type="GeneID" id="25901014"/>
<dbReference type="InterPro" id="IPR050869">
    <property type="entry name" value="H3K4_H4K5_MeTrfase"/>
</dbReference>
<dbReference type="SUPFAM" id="SSF82199">
    <property type="entry name" value="SET domain"/>
    <property type="match status" value="1"/>
</dbReference>
<proteinExistence type="predicted"/>
<protein>
    <recommendedName>
        <fullName evidence="4">SET domain-containing protein</fullName>
    </recommendedName>
</protein>